<feature type="non-terminal residue" evidence="1">
    <location>
        <position position="126"/>
    </location>
</feature>
<proteinExistence type="predicted"/>
<sequence length="126" mass="13351">MSRAVFLLESDSIPRVSSDPPPPSFNHAIALALAPASDFAIGAEGSRSHPLSPFLELLQPPPAPTCCRPSPSLPCHIQALDELPRHAPMLPGQIPSQTAHRNAWSIALRRGAAAAKQRAAVSASRR</sequence>
<evidence type="ECO:0000313" key="1">
    <source>
        <dbReference type="EMBL" id="WVZ93946.1"/>
    </source>
</evidence>
<keyword evidence="2" id="KW-1185">Reference proteome</keyword>
<protein>
    <submittedName>
        <fullName evidence="1">Uncharacterized protein</fullName>
    </submittedName>
</protein>
<accession>A0AAQ3UKX8</accession>
<evidence type="ECO:0000313" key="2">
    <source>
        <dbReference type="Proteomes" id="UP001341281"/>
    </source>
</evidence>
<name>A0AAQ3UKX8_PASNO</name>
<gene>
    <name evidence="1" type="ORF">U9M48_039895</name>
</gene>
<dbReference type="AlphaFoldDB" id="A0AAQ3UKX8"/>
<dbReference type="Proteomes" id="UP001341281">
    <property type="component" value="Chromosome 09"/>
</dbReference>
<organism evidence="1 2">
    <name type="scientific">Paspalum notatum var. saurae</name>
    <dbReference type="NCBI Taxonomy" id="547442"/>
    <lineage>
        <taxon>Eukaryota</taxon>
        <taxon>Viridiplantae</taxon>
        <taxon>Streptophyta</taxon>
        <taxon>Embryophyta</taxon>
        <taxon>Tracheophyta</taxon>
        <taxon>Spermatophyta</taxon>
        <taxon>Magnoliopsida</taxon>
        <taxon>Liliopsida</taxon>
        <taxon>Poales</taxon>
        <taxon>Poaceae</taxon>
        <taxon>PACMAD clade</taxon>
        <taxon>Panicoideae</taxon>
        <taxon>Andropogonodae</taxon>
        <taxon>Paspaleae</taxon>
        <taxon>Paspalinae</taxon>
        <taxon>Paspalum</taxon>
    </lineage>
</organism>
<reference evidence="1 2" key="1">
    <citation type="submission" date="2024-02" db="EMBL/GenBank/DDBJ databases">
        <title>High-quality chromosome-scale genome assembly of Pensacola bahiagrass (Paspalum notatum Flugge var. saurae).</title>
        <authorList>
            <person name="Vega J.M."/>
            <person name="Podio M."/>
            <person name="Orjuela J."/>
            <person name="Siena L.A."/>
            <person name="Pessino S.C."/>
            <person name="Combes M.C."/>
            <person name="Mariac C."/>
            <person name="Albertini E."/>
            <person name="Pupilli F."/>
            <person name="Ortiz J.P.A."/>
            <person name="Leblanc O."/>
        </authorList>
    </citation>
    <scope>NUCLEOTIDE SEQUENCE [LARGE SCALE GENOMIC DNA]</scope>
    <source>
        <strain evidence="1">R1</strain>
        <tissue evidence="1">Leaf</tissue>
    </source>
</reference>
<dbReference type="EMBL" id="CP144753">
    <property type="protein sequence ID" value="WVZ93946.1"/>
    <property type="molecule type" value="Genomic_DNA"/>
</dbReference>